<evidence type="ECO:0000256" key="3">
    <source>
        <dbReference type="ARBA" id="ARBA00022475"/>
    </source>
</evidence>
<keyword evidence="6 8" id="KW-1133">Transmembrane helix</keyword>
<dbReference type="InterPro" id="IPR036163">
    <property type="entry name" value="HMA_dom_sf"/>
</dbReference>
<comment type="caution">
    <text evidence="10">The sequence shown here is derived from an EMBL/GenBank/DDBJ whole genome shotgun (WGS) entry which is preliminary data.</text>
</comment>
<proteinExistence type="inferred from homology"/>
<sequence>MIDFLIDFARETAFFFNEMAVYLVFGFLMAGILHIIFPDSFIYRHLGRSSLSSVFKATLAGIPLPLCSCGVIPVAASIRNKGASRGASLAFLTATPQIGTDSFMITYSLIGWIFAAFRIAAAFITAVVSGILANIFTPGRDEKPKPAVQVAEMENSIQDRVRSLLRYVQIELFGSIANYLMIGIFAAGLISVLVPDGFFETYLNNHFLSMLIMLLAATPMYICATASTPIAASLLLKGISPGAALVFLLAGPATNAVTISTVVKTMGKKALVIYIGSISVVSIGLGFLLNELAFSYNVDVMMQHQHELLPPWLEWLGSALLLSMLLFHYGRKLYQKIKSKDIAEVPYMALKQLDVKGMTCDHCAMTVKRTVSAITGSDDVQVDLSNGRVTFDYDSDNLDEVKQAIVEKGYEVVG</sequence>
<dbReference type="PROSITE" id="PS01047">
    <property type="entry name" value="HMA_1"/>
    <property type="match status" value="1"/>
</dbReference>
<comment type="subcellular location">
    <subcellularLocation>
        <location evidence="1">Cell membrane</location>
        <topology evidence="1">Multi-pass membrane protein</topology>
    </subcellularLocation>
</comment>
<dbReference type="Pfam" id="PF00403">
    <property type="entry name" value="HMA"/>
    <property type="match status" value="1"/>
</dbReference>
<evidence type="ECO:0000256" key="8">
    <source>
        <dbReference type="SAM" id="Phobius"/>
    </source>
</evidence>
<dbReference type="SUPFAM" id="SSF55008">
    <property type="entry name" value="HMA, heavy metal-associated domain"/>
    <property type="match status" value="1"/>
</dbReference>
<dbReference type="InterPro" id="IPR017969">
    <property type="entry name" value="Heavy-metal-associated_CS"/>
</dbReference>
<dbReference type="GO" id="GO:0046872">
    <property type="term" value="F:metal ion binding"/>
    <property type="evidence" value="ECO:0007669"/>
    <property type="project" value="UniProtKB-KW"/>
</dbReference>
<keyword evidence="7 8" id="KW-0472">Membrane</keyword>
<organism evidence="10">
    <name type="scientific">Caldithrix abyssi</name>
    <dbReference type="NCBI Taxonomy" id="187145"/>
    <lineage>
        <taxon>Bacteria</taxon>
        <taxon>Pseudomonadati</taxon>
        <taxon>Calditrichota</taxon>
        <taxon>Calditrichia</taxon>
        <taxon>Calditrichales</taxon>
        <taxon>Calditrichaceae</taxon>
        <taxon>Caldithrix</taxon>
    </lineage>
</organism>
<feature type="transmembrane region" description="Helical" evidence="8">
    <location>
        <begin position="176"/>
        <end position="199"/>
    </location>
</feature>
<dbReference type="PANTHER" id="PTHR34184:SF4">
    <property type="entry name" value="UPF0718 PROTEIN YCGR"/>
    <property type="match status" value="1"/>
</dbReference>
<dbReference type="GO" id="GO:0005886">
    <property type="term" value="C:plasma membrane"/>
    <property type="evidence" value="ECO:0007669"/>
    <property type="project" value="UniProtKB-SubCell"/>
</dbReference>
<gene>
    <name evidence="10" type="ORF">ENK44_03655</name>
</gene>
<feature type="transmembrane region" description="Helical" evidence="8">
    <location>
        <begin position="109"/>
        <end position="136"/>
    </location>
</feature>
<dbReference type="AlphaFoldDB" id="A0A7V4U005"/>
<evidence type="ECO:0000259" key="9">
    <source>
        <dbReference type="PROSITE" id="PS50846"/>
    </source>
</evidence>
<accession>A0A7V4U005</accession>
<feature type="transmembrane region" description="Helical" evidence="8">
    <location>
        <begin position="57"/>
        <end position="78"/>
    </location>
</feature>
<dbReference type="InterPro" id="IPR005524">
    <property type="entry name" value="DUF318"/>
</dbReference>
<dbReference type="PROSITE" id="PS50846">
    <property type="entry name" value="HMA_2"/>
    <property type="match status" value="1"/>
</dbReference>
<dbReference type="InterPro" id="IPR052923">
    <property type="entry name" value="UPF0718"/>
</dbReference>
<keyword evidence="5" id="KW-0479">Metal-binding</keyword>
<dbReference type="Gene3D" id="3.30.70.100">
    <property type="match status" value="1"/>
</dbReference>
<dbReference type="Proteomes" id="UP000885779">
    <property type="component" value="Unassembled WGS sequence"/>
</dbReference>
<feature type="transmembrane region" description="Helical" evidence="8">
    <location>
        <begin position="270"/>
        <end position="289"/>
    </location>
</feature>
<evidence type="ECO:0000256" key="1">
    <source>
        <dbReference type="ARBA" id="ARBA00004651"/>
    </source>
</evidence>
<dbReference type="EMBL" id="DRQG01000031">
    <property type="protein sequence ID" value="HGY54777.1"/>
    <property type="molecule type" value="Genomic_DNA"/>
</dbReference>
<dbReference type="PANTHER" id="PTHR34184">
    <property type="entry name" value="UPF0718 PROTEIN YCGR"/>
    <property type="match status" value="1"/>
</dbReference>
<keyword evidence="4 8" id="KW-0812">Transmembrane</keyword>
<reference evidence="10" key="1">
    <citation type="journal article" date="2020" name="mSystems">
        <title>Genome- and Community-Level Interaction Insights into Carbon Utilization and Element Cycling Functions of Hydrothermarchaeota in Hydrothermal Sediment.</title>
        <authorList>
            <person name="Zhou Z."/>
            <person name="Liu Y."/>
            <person name="Xu W."/>
            <person name="Pan J."/>
            <person name="Luo Z.H."/>
            <person name="Li M."/>
        </authorList>
    </citation>
    <scope>NUCLEOTIDE SEQUENCE [LARGE SCALE GENOMIC DNA]</scope>
    <source>
        <strain evidence="10">HyVt-577</strain>
    </source>
</reference>
<evidence type="ECO:0000256" key="7">
    <source>
        <dbReference type="ARBA" id="ARBA00023136"/>
    </source>
</evidence>
<feature type="transmembrane region" description="Helical" evidence="8">
    <location>
        <begin position="20"/>
        <end position="37"/>
    </location>
</feature>
<evidence type="ECO:0000256" key="2">
    <source>
        <dbReference type="ARBA" id="ARBA00006386"/>
    </source>
</evidence>
<evidence type="ECO:0000256" key="6">
    <source>
        <dbReference type="ARBA" id="ARBA00022989"/>
    </source>
</evidence>
<comment type="similarity">
    <text evidence="2">Belongs to the UPF0718 family.</text>
</comment>
<dbReference type="CDD" id="cd00371">
    <property type="entry name" value="HMA"/>
    <property type="match status" value="1"/>
</dbReference>
<evidence type="ECO:0000313" key="10">
    <source>
        <dbReference type="EMBL" id="HGY54777.1"/>
    </source>
</evidence>
<feature type="transmembrane region" description="Helical" evidence="8">
    <location>
        <begin position="211"/>
        <end position="236"/>
    </location>
</feature>
<evidence type="ECO:0000256" key="5">
    <source>
        <dbReference type="ARBA" id="ARBA00022723"/>
    </source>
</evidence>
<dbReference type="InterPro" id="IPR006121">
    <property type="entry name" value="HMA_dom"/>
</dbReference>
<evidence type="ECO:0000256" key="4">
    <source>
        <dbReference type="ARBA" id="ARBA00022692"/>
    </source>
</evidence>
<feature type="transmembrane region" description="Helical" evidence="8">
    <location>
        <begin position="242"/>
        <end position="263"/>
    </location>
</feature>
<keyword evidence="3" id="KW-1003">Cell membrane</keyword>
<protein>
    <recommendedName>
        <fullName evidence="9">HMA domain-containing protein</fullName>
    </recommendedName>
</protein>
<feature type="domain" description="HMA" evidence="9">
    <location>
        <begin position="349"/>
        <end position="413"/>
    </location>
</feature>
<feature type="transmembrane region" description="Helical" evidence="8">
    <location>
        <begin position="309"/>
        <end position="330"/>
    </location>
</feature>
<dbReference type="Pfam" id="PF03773">
    <property type="entry name" value="ArsP_1"/>
    <property type="match status" value="1"/>
</dbReference>
<name>A0A7V4U005_CALAY</name>